<keyword evidence="3" id="KW-1185">Reference proteome</keyword>
<name>A0A2K8SD53_9MOLU</name>
<evidence type="ECO:0000313" key="2">
    <source>
        <dbReference type="EMBL" id="AUB31255.1"/>
    </source>
</evidence>
<dbReference type="OrthoDB" id="9917141at2"/>
<dbReference type="KEGG" id="sfz:SFLOR_v1c01940"/>
<feature type="transmembrane region" description="Helical" evidence="1">
    <location>
        <begin position="21"/>
        <end position="46"/>
    </location>
</feature>
<feature type="transmembrane region" description="Helical" evidence="1">
    <location>
        <begin position="52"/>
        <end position="71"/>
    </location>
</feature>
<dbReference type="EMBL" id="CP025057">
    <property type="protein sequence ID" value="AUB31255.1"/>
    <property type="molecule type" value="Genomic_DNA"/>
</dbReference>
<keyword evidence="1" id="KW-1133">Transmembrane helix</keyword>
<keyword evidence="1" id="KW-0472">Membrane</keyword>
<sequence length="90" mass="10786">MTRNPMIPENTNKRKFIIWQQLNLTNINLSIWIIFIGLGAILGFFLWKLEGVWKLIDILFASLYLISDFLLNTKSQFHNKKFYAVIFDWF</sequence>
<keyword evidence="1" id="KW-0812">Transmembrane</keyword>
<accession>A0A2K8SD53</accession>
<proteinExistence type="predicted"/>
<dbReference type="Proteomes" id="UP000231823">
    <property type="component" value="Chromosome"/>
</dbReference>
<gene>
    <name evidence="2" type="ORF">SFLOR_v1c01940</name>
</gene>
<reference evidence="2 3" key="1">
    <citation type="submission" date="2017-12" db="EMBL/GenBank/DDBJ databases">
        <title>Complete genome sequence of Spiroplasma floricola 23-6 (ATCC 29989).</title>
        <authorList>
            <person name="Tsai Y.-M."/>
            <person name="Wu P.-S."/>
            <person name="Lo W.-S."/>
            <person name="Kuo C.-H."/>
        </authorList>
    </citation>
    <scope>NUCLEOTIDE SEQUENCE [LARGE SCALE GENOMIC DNA]</scope>
    <source>
        <strain evidence="2 3">23-6</strain>
    </source>
</reference>
<evidence type="ECO:0000256" key="1">
    <source>
        <dbReference type="SAM" id="Phobius"/>
    </source>
</evidence>
<dbReference type="RefSeq" id="WP_100916247.1">
    <property type="nucleotide sequence ID" value="NZ_CP025057.1"/>
</dbReference>
<protein>
    <submittedName>
        <fullName evidence="2">Uncharacterized protein</fullName>
    </submittedName>
</protein>
<evidence type="ECO:0000313" key="3">
    <source>
        <dbReference type="Proteomes" id="UP000231823"/>
    </source>
</evidence>
<organism evidence="2 3">
    <name type="scientific">Spiroplasma floricola 23-6</name>
    <dbReference type="NCBI Taxonomy" id="1336749"/>
    <lineage>
        <taxon>Bacteria</taxon>
        <taxon>Bacillati</taxon>
        <taxon>Mycoplasmatota</taxon>
        <taxon>Mollicutes</taxon>
        <taxon>Entomoplasmatales</taxon>
        <taxon>Spiroplasmataceae</taxon>
        <taxon>Spiroplasma</taxon>
    </lineage>
</organism>
<dbReference type="AlphaFoldDB" id="A0A2K8SD53"/>